<dbReference type="PROSITE" id="PS52016">
    <property type="entry name" value="TONB_DEPENDENT_REC_3"/>
    <property type="match status" value="1"/>
</dbReference>
<evidence type="ECO:0000256" key="4">
    <source>
        <dbReference type="ARBA" id="ARBA00022452"/>
    </source>
</evidence>
<evidence type="ECO:0000256" key="8">
    <source>
        <dbReference type="ARBA" id="ARBA00023170"/>
    </source>
</evidence>
<comment type="similarity">
    <text evidence="2 10 11">Belongs to the TonB-dependent receptor family.</text>
</comment>
<dbReference type="AlphaFoldDB" id="A0A221KF53"/>
<evidence type="ECO:0000259" key="14">
    <source>
        <dbReference type="Pfam" id="PF07715"/>
    </source>
</evidence>
<evidence type="ECO:0000256" key="12">
    <source>
        <dbReference type="SAM" id="SignalP"/>
    </source>
</evidence>
<dbReference type="PANTHER" id="PTHR30069:SF40">
    <property type="entry name" value="TONB-DEPENDENT RECEPTOR NMB0964-RELATED"/>
    <property type="match status" value="1"/>
</dbReference>
<dbReference type="Proteomes" id="UP000199729">
    <property type="component" value="Chromosome"/>
</dbReference>
<evidence type="ECO:0000256" key="5">
    <source>
        <dbReference type="ARBA" id="ARBA00022692"/>
    </source>
</evidence>
<proteinExistence type="inferred from homology"/>
<dbReference type="KEGG" id="vff:VITFI_CDS1699"/>
<dbReference type="GO" id="GO:0044718">
    <property type="term" value="P:siderophore transmembrane transport"/>
    <property type="evidence" value="ECO:0007669"/>
    <property type="project" value="TreeGrafter"/>
</dbReference>
<keyword evidence="3 10" id="KW-0813">Transport</keyword>
<reference evidence="15 16" key="1">
    <citation type="submission" date="2017-07" db="EMBL/GenBank/DDBJ databases">
        <title>Complete Genome Sequence of the cosmetic ferment Vitreoscilla filiformis (ATCC15551).</title>
        <authorList>
            <person name="Contreras S."/>
            <person name="Sagory-Zalkind P."/>
            <person name="Blanquart H."/>
            <person name="Iltis A."/>
            <person name="Morand S.C."/>
        </authorList>
    </citation>
    <scope>NUCLEOTIDE SEQUENCE [LARGE SCALE GENOMIC DNA]</scope>
    <source>
        <strain evidence="15 16">ATCC 15551</strain>
    </source>
</reference>
<dbReference type="PANTHER" id="PTHR30069">
    <property type="entry name" value="TONB-DEPENDENT OUTER MEMBRANE RECEPTOR"/>
    <property type="match status" value="1"/>
</dbReference>
<gene>
    <name evidence="15" type="ORF">VITFI_CDS1699</name>
</gene>
<dbReference type="Pfam" id="PF00593">
    <property type="entry name" value="TonB_dep_Rec_b-barrel"/>
    <property type="match status" value="1"/>
</dbReference>
<feature type="signal peptide" evidence="12">
    <location>
        <begin position="1"/>
        <end position="50"/>
    </location>
</feature>
<dbReference type="InterPro" id="IPR036942">
    <property type="entry name" value="Beta-barrel_TonB_sf"/>
</dbReference>
<keyword evidence="9 10" id="KW-0998">Cell outer membrane</keyword>
<keyword evidence="16" id="KW-1185">Reference proteome</keyword>
<organism evidence="15 16">
    <name type="scientific">Vitreoscilla filiformis</name>
    <dbReference type="NCBI Taxonomy" id="63"/>
    <lineage>
        <taxon>Bacteria</taxon>
        <taxon>Pseudomonadati</taxon>
        <taxon>Pseudomonadota</taxon>
        <taxon>Betaproteobacteria</taxon>
        <taxon>Neisseriales</taxon>
        <taxon>Neisseriaceae</taxon>
        <taxon>Vitreoscilla</taxon>
    </lineage>
</organism>
<evidence type="ECO:0000256" key="3">
    <source>
        <dbReference type="ARBA" id="ARBA00022448"/>
    </source>
</evidence>
<keyword evidence="7 10" id="KW-0472">Membrane</keyword>
<keyword evidence="6 11" id="KW-0798">TonB box</keyword>
<evidence type="ECO:0000256" key="1">
    <source>
        <dbReference type="ARBA" id="ARBA00004571"/>
    </source>
</evidence>
<feature type="domain" description="TonB-dependent receptor-like beta-barrel" evidence="13">
    <location>
        <begin position="289"/>
        <end position="684"/>
    </location>
</feature>
<dbReference type="InterPro" id="IPR012910">
    <property type="entry name" value="Plug_dom"/>
</dbReference>
<dbReference type="GO" id="GO:0009279">
    <property type="term" value="C:cell outer membrane"/>
    <property type="evidence" value="ECO:0007669"/>
    <property type="project" value="UniProtKB-SubCell"/>
</dbReference>
<evidence type="ECO:0000256" key="6">
    <source>
        <dbReference type="ARBA" id="ARBA00023077"/>
    </source>
</evidence>
<protein>
    <submittedName>
        <fullName evidence="15">Iron complex outermembrane recepter protein</fullName>
    </submittedName>
</protein>
<keyword evidence="4 10" id="KW-1134">Transmembrane beta strand</keyword>
<dbReference type="SUPFAM" id="SSF56935">
    <property type="entry name" value="Porins"/>
    <property type="match status" value="1"/>
</dbReference>
<sequence length="717" mass="77165">MMHRLPICTDRRAIGALRVFDMMREFQCRPVVRACMVSLGWALPAVTAWAADAPTPVESELPAVVITGNPLRSQNLAQPAQVLTGNGLLLRRAATLGETLDGLPGVTASWFGPNSNRPAIRGLDGDRVRVLDNAGASVDASNLSFDHAVALDPLVVERVEVLRGPASLLYGGNATGGVVNTLDNRIPSDTLAGLSGRAELRAGGAAREKAGSLVLEGGSGETSGSFNWHVDAFGRETDDLRVPRFTPVADGVSAEPTTRVRNSAAQAQGGALGVSWTDEHGYLGAALDSYRNDYGVTVEPDVLIRMERERLTLAGERRLGGGGFFTQINGRASHTRYQHQEVEGTGEVGTTFRSSGQELRLEAQHAERAGWRGVWGVQAERLDFEALGTEAFVPGTLTRNLGLFALEQTRWGDADISLGLRAERVSVRSEGDAPSAEEARFGSADERRFTPVSASLGGVWPLGGAWSGSATLGLTQRAPAYYELYANGLHVATGAYERGNAELAVERGRHVDVGVQWQQAGGLFKANAYVMRFANYIALEASGRDIAVEDEASGGTTKVPEYVFHAVPAQLWGLELEGRQRFDALGWRWEASSTFDLSRGENRRTGEALPRLAPWRLGVSLSAQRDGWRGSLGVRHAGRQTQVPSGDVATPSYTLWNASVALDQRWTWGQQALDATWFLKLDNLSNTLAYNATALRTARELSPLPGRAATVGLRVTF</sequence>
<feature type="domain" description="TonB-dependent receptor plug" evidence="14">
    <location>
        <begin position="74"/>
        <end position="178"/>
    </location>
</feature>
<accession>A0A221KF53</accession>
<evidence type="ECO:0000256" key="9">
    <source>
        <dbReference type="ARBA" id="ARBA00023237"/>
    </source>
</evidence>
<evidence type="ECO:0000256" key="7">
    <source>
        <dbReference type="ARBA" id="ARBA00023136"/>
    </source>
</evidence>
<keyword evidence="8" id="KW-0675">Receptor</keyword>
<feature type="chain" id="PRO_5013007888" evidence="12">
    <location>
        <begin position="51"/>
        <end position="717"/>
    </location>
</feature>
<evidence type="ECO:0000259" key="13">
    <source>
        <dbReference type="Pfam" id="PF00593"/>
    </source>
</evidence>
<keyword evidence="5 10" id="KW-0812">Transmembrane</keyword>
<evidence type="ECO:0000256" key="2">
    <source>
        <dbReference type="ARBA" id="ARBA00009810"/>
    </source>
</evidence>
<dbReference type="Gene3D" id="2.40.170.20">
    <property type="entry name" value="TonB-dependent receptor, beta-barrel domain"/>
    <property type="match status" value="1"/>
</dbReference>
<comment type="subcellular location">
    <subcellularLocation>
        <location evidence="1 10">Cell outer membrane</location>
        <topology evidence="1 10">Multi-pass membrane protein</topology>
    </subcellularLocation>
</comment>
<evidence type="ECO:0000313" key="16">
    <source>
        <dbReference type="Proteomes" id="UP000199729"/>
    </source>
</evidence>
<evidence type="ECO:0000313" key="15">
    <source>
        <dbReference type="EMBL" id="ASM77477.1"/>
    </source>
</evidence>
<keyword evidence="12" id="KW-0732">Signal</keyword>
<dbReference type="EMBL" id="CP022423">
    <property type="protein sequence ID" value="ASM77477.1"/>
    <property type="molecule type" value="Genomic_DNA"/>
</dbReference>
<evidence type="ECO:0000256" key="10">
    <source>
        <dbReference type="PROSITE-ProRule" id="PRU01360"/>
    </source>
</evidence>
<dbReference type="InterPro" id="IPR039426">
    <property type="entry name" value="TonB-dep_rcpt-like"/>
</dbReference>
<dbReference type="InterPro" id="IPR000531">
    <property type="entry name" value="Beta-barrel_TonB"/>
</dbReference>
<name>A0A221KF53_VITFI</name>
<dbReference type="InterPro" id="IPR037066">
    <property type="entry name" value="Plug_dom_sf"/>
</dbReference>
<dbReference type="Pfam" id="PF07715">
    <property type="entry name" value="Plug"/>
    <property type="match status" value="1"/>
</dbReference>
<dbReference type="GO" id="GO:0015344">
    <property type="term" value="F:siderophore uptake transmembrane transporter activity"/>
    <property type="evidence" value="ECO:0007669"/>
    <property type="project" value="TreeGrafter"/>
</dbReference>
<evidence type="ECO:0000256" key="11">
    <source>
        <dbReference type="RuleBase" id="RU003357"/>
    </source>
</evidence>
<dbReference type="Gene3D" id="2.170.130.10">
    <property type="entry name" value="TonB-dependent receptor, plug domain"/>
    <property type="match status" value="1"/>
</dbReference>